<keyword evidence="9" id="KW-0472">Membrane</keyword>
<keyword evidence="5" id="KW-0547">Nucleotide-binding</keyword>
<dbReference type="GO" id="GO:0000155">
    <property type="term" value="F:phosphorelay sensor kinase activity"/>
    <property type="evidence" value="ECO:0007669"/>
    <property type="project" value="InterPro"/>
</dbReference>
<evidence type="ECO:0000256" key="4">
    <source>
        <dbReference type="ARBA" id="ARBA00022679"/>
    </source>
</evidence>
<dbReference type="EMBL" id="CP048685">
    <property type="protein sequence ID" value="QPJ63018.1"/>
    <property type="molecule type" value="Genomic_DNA"/>
</dbReference>
<protein>
    <recommendedName>
        <fullName evidence="2">histidine kinase</fullName>
        <ecNumber evidence="2">2.7.13.3</ecNumber>
    </recommendedName>
</protein>
<dbReference type="PANTHER" id="PTHR24421:SF10">
    <property type="entry name" value="NITRATE_NITRITE SENSOR PROTEIN NARQ"/>
    <property type="match status" value="1"/>
</dbReference>
<dbReference type="Pfam" id="PF07730">
    <property type="entry name" value="HisKA_3"/>
    <property type="match status" value="1"/>
</dbReference>
<dbReference type="InterPro" id="IPR005467">
    <property type="entry name" value="His_kinase_dom"/>
</dbReference>
<dbReference type="SUPFAM" id="SSF55874">
    <property type="entry name" value="ATPase domain of HSP90 chaperone/DNA topoisomerase II/histidine kinase"/>
    <property type="match status" value="1"/>
</dbReference>
<gene>
    <name evidence="11" type="ORF">G3M70_14480</name>
</gene>
<dbReference type="PROSITE" id="PS50109">
    <property type="entry name" value="HIS_KIN"/>
    <property type="match status" value="1"/>
</dbReference>
<keyword evidence="6" id="KW-0418">Kinase</keyword>
<comment type="catalytic activity">
    <reaction evidence="1">
        <text>ATP + protein L-histidine = ADP + protein N-phospho-L-histidine.</text>
        <dbReference type="EC" id="2.7.13.3"/>
    </reaction>
</comment>
<dbReference type="CDD" id="cd16917">
    <property type="entry name" value="HATPase_UhpB-NarQ-NarX-like"/>
    <property type="match status" value="1"/>
</dbReference>
<evidence type="ECO:0000259" key="10">
    <source>
        <dbReference type="PROSITE" id="PS50109"/>
    </source>
</evidence>
<evidence type="ECO:0000256" key="7">
    <source>
        <dbReference type="ARBA" id="ARBA00022840"/>
    </source>
</evidence>
<feature type="transmembrane region" description="Helical" evidence="9">
    <location>
        <begin position="16"/>
        <end position="38"/>
    </location>
</feature>
<keyword evidence="8" id="KW-0902">Two-component regulatory system</keyword>
<dbReference type="KEGG" id="nli:G3M70_14480"/>
<feature type="transmembrane region" description="Helical" evidence="9">
    <location>
        <begin position="190"/>
        <end position="210"/>
    </location>
</feature>
<dbReference type="PANTHER" id="PTHR24421">
    <property type="entry name" value="NITRATE/NITRITE SENSOR PROTEIN NARX-RELATED"/>
    <property type="match status" value="1"/>
</dbReference>
<feature type="domain" description="Histidine kinase" evidence="10">
    <location>
        <begin position="350"/>
        <end position="439"/>
    </location>
</feature>
<keyword evidence="4" id="KW-0808">Transferase</keyword>
<evidence type="ECO:0000256" key="8">
    <source>
        <dbReference type="ARBA" id="ARBA00023012"/>
    </source>
</evidence>
<keyword evidence="3" id="KW-0597">Phosphoprotein</keyword>
<evidence type="ECO:0000256" key="9">
    <source>
        <dbReference type="SAM" id="Phobius"/>
    </source>
</evidence>
<proteinExistence type="predicted"/>
<dbReference type="CDD" id="cd18774">
    <property type="entry name" value="PDC2_HK_sensor"/>
    <property type="match status" value="1"/>
</dbReference>
<evidence type="ECO:0000313" key="12">
    <source>
        <dbReference type="Proteomes" id="UP000594688"/>
    </source>
</evidence>
<organism evidence="11 12">
    <name type="scientific">Candidatus Nitronauta litoralis</name>
    <dbReference type="NCBI Taxonomy" id="2705533"/>
    <lineage>
        <taxon>Bacteria</taxon>
        <taxon>Pseudomonadati</taxon>
        <taxon>Nitrospinota/Tectimicrobiota group</taxon>
        <taxon>Nitrospinota</taxon>
        <taxon>Nitrospinia</taxon>
        <taxon>Nitrospinales</taxon>
        <taxon>Nitrospinaceae</taxon>
        <taxon>Candidatus Nitronauta</taxon>
    </lineage>
</organism>
<sequence>MPQFRIRLLDASRQRLYLVGILMAVSLVVAFLAIFILYRAAFKEEQARLVEAAQSQARLMEAVASFDSEYSHNFPGGTEAATLSQFIEAHKKFKGFGNSGEFLLARKEGEKIVFLLSHRHSTLAVPESIPLTTDRSPYILLALQGESGTMIARDYQNIEVLAAYESIKGLDLALVAKINLDEIRTPFYQAGLWTLLLGVGVMSIGIFLFWKLTNPLVDEILENREQMLNLYHRLEAIREEEKTRIAREVHDELGQSLTALKIDLTCLEEDLIDKKLPEIQTVQGMSHLVDATIESVQRISTELRPQILDVFGLGEAIRSHAQDHLKYGIHFDLTGLDTQIQLKEEQATALFRIFQEALTNILRHAKATEVSVKLYNQDNNTVLEVLDNGVGIDPARVPAAESLGLRGMMERVQKLAGQLTISRGADGGTCVRAILPLEK</sequence>
<dbReference type="Proteomes" id="UP000594688">
    <property type="component" value="Chromosome"/>
</dbReference>
<evidence type="ECO:0000256" key="2">
    <source>
        <dbReference type="ARBA" id="ARBA00012438"/>
    </source>
</evidence>
<dbReference type="Gene3D" id="1.20.5.1930">
    <property type="match status" value="1"/>
</dbReference>
<dbReference type="EC" id="2.7.13.3" evidence="2"/>
<keyword evidence="9" id="KW-1133">Transmembrane helix</keyword>
<dbReference type="AlphaFoldDB" id="A0A7T0G1J7"/>
<dbReference type="SMART" id="SM00387">
    <property type="entry name" value="HATPase_c"/>
    <property type="match status" value="1"/>
</dbReference>
<keyword evidence="9" id="KW-0812">Transmembrane</keyword>
<dbReference type="InterPro" id="IPR011712">
    <property type="entry name" value="Sig_transdc_His_kin_sub3_dim/P"/>
</dbReference>
<dbReference type="InterPro" id="IPR050482">
    <property type="entry name" value="Sensor_HK_TwoCompSys"/>
</dbReference>
<name>A0A7T0G1J7_9BACT</name>
<evidence type="ECO:0000256" key="5">
    <source>
        <dbReference type="ARBA" id="ARBA00022741"/>
    </source>
</evidence>
<dbReference type="GO" id="GO:0016020">
    <property type="term" value="C:membrane"/>
    <property type="evidence" value="ECO:0007669"/>
    <property type="project" value="InterPro"/>
</dbReference>
<dbReference type="InterPro" id="IPR003594">
    <property type="entry name" value="HATPase_dom"/>
</dbReference>
<evidence type="ECO:0000256" key="3">
    <source>
        <dbReference type="ARBA" id="ARBA00022553"/>
    </source>
</evidence>
<evidence type="ECO:0000313" key="11">
    <source>
        <dbReference type="EMBL" id="QPJ63018.1"/>
    </source>
</evidence>
<keyword evidence="7" id="KW-0067">ATP-binding</keyword>
<dbReference type="InterPro" id="IPR036890">
    <property type="entry name" value="HATPase_C_sf"/>
</dbReference>
<evidence type="ECO:0000256" key="1">
    <source>
        <dbReference type="ARBA" id="ARBA00000085"/>
    </source>
</evidence>
<accession>A0A7T0G1J7</accession>
<evidence type="ECO:0000256" key="6">
    <source>
        <dbReference type="ARBA" id="ARBA00022777"/>
    </source>
</evidence>
<dbReference type="Pfam" id="PF02518">
    <property type="entry name" value="HATPase_c"/>
    <property type="match status" value="1"/>
</dbReference>
<dbReference type="GO" id="GO:0005524">
    <property type="term" value="F:ATP binding"/>
    <property type="evidence" value="ECO:0007669"/>
    <property type="project" value="UniProtKB-KW"/>
</dbReference>
<dbReference type="Gene3D" id="3.30.565.10">
    <property type="entry name" value="Histidine kinase-like ATPase, C-terminal domain"/>
    <property type="match status" value="1"/>
</dbReference>
<dbReference type="GO" id="GO:0046983">
    <property type="term" value="F:protein dimerization activity"/>
    <property type="evidence" value="ECO:0007669"/>
    <property type="project" value="InterPro"/>
</dbReference>
<reference evidence="11 12" key="1">
    <citation type="submission" date="2020-02" db="EMBL/GenBank/DDBJ databases">
        <title>Genomic and physiological characterization of two novel Nitrospinaceae genera.</title>
        <authorList>
            <person name="Mueller A.J."/>
            <person name="Jung M.-Y."/>
            <person name="Strachan C.R."/>
            <person name="Herbold C.W."/>
            <person name="Kirkegaard R.H."/>
            <person name="Daims H."/>
        </authorList>
    </citation>
    <scope>NUCLEOTIDE SEQUENCE [LARGE SCALE GENOMIC DNA]</scope>
    <source>
        <strain evidence="11">EB</strain>
    </source>
</reference>